<sequence>MSPWPRMTLADIQRFVRIFSQVDTDQDGKITGEQARELFRNWQLPRDVLRHVWNLADQDGDNMLSVREFCTAVYLLEKSKEGHPLPSRLPTDSHREDYPTPDKMILSASQHLRYALATTPIGHLQYSIPIADLNRRTLSQKERAEYYRSKLQEIVLFNTRCHNKLVELTEKVVTLRRKVYSLSRQYEEMTKSVSEAELQVAAKHVILQQTQGRKSILSHSLLRSDSGNTLSDSYLQVHAP</sequence>
<name>A0A2K1ID47_PHYPA</name>
<dbReference type="Proteomes" id="UP000006727">
    <property type="component" value="Chromosome 26"/>
</dbReference>
<reference evidence="5" key="3">
    <citation type="submission" date="2020-12" db="UniProtKB">
        <authorList>
            <consortium name="EnsemblPlants"/>
        </authorList>
    </citation>
    <scope>IDENTIFICATION</scope>
</reference>
<organism evidence="4">
    <name type="scientific">Physcomitrium patens</name>
    <name type="common">Spreading-leaved earth moss</name>
    <name type="synonym">Physcomitrella patens</name>
    <dbReference type="NCBI Taxonomy" id="3218"/>
    <lineage>
        <taxon>Eukaryota</taxon>
        <taxon>Viridiplantae</taxon>
        <taxon>Streptophyta</taxon>
        <taxon>Embryophyta</taxon>
        <taxon>Bryophyta</taxon>
        <taxon>Bryophytina</taxon>
        <taxon>Bryopsida</taxon>
        <taxon>Funariidae</taxon>
        <taxon>Funariales</taxon>
        <taxon>Funariaceae</taxon>
        <taxon>Physcomitrium</taxon>
    </lineage>
</organism>
<dbReference type="AlphaFoldDB" id="A0A2K1ID47"/>
<dbReference type="PROSITE" id="PS00018">
    <property type="entry name" value="EF_HAND_1"/>
    <property type="match status" value="1"/>
</dbReference>
<evidence type="ECO:0000313" key="5">
    <source>
        <dbReference type="EnsemblPlants" id="Pp3c26_15400V3.1"/>
    </source>
</evidence>
<dbReference type="PANTHER" id="PTHR11216">
    <property type="entry name" value="EH DOMAIN"/>
    <property type="match status" value="1"/>
</dbReference>
<evidence type="ECO:0000259" key="3">
    <source>
        <dbReference type="PROSITE" id="PS50222"/>
    </source>
</evidence>
<dbReference type="InterPro" id="IPR011992">
    <property type="entry name" value="EF-hand-dom_pair"/>
</dbReference>
<keyword evidence="6" id="KW-1185">Reference proteome</keyword>
<accession>A0A2K1ID47</accession>
<proteinExistence type="predicted"/>
<dbReference type="SUPFAM" id="SSF47473">
    <property type="entry name" value="EF-hand"/>
    <property type="match status" value="1"/>
</dbReference>
<evidence type="ECO:0000313" key="6">
    <source>
        <dbReference type="Proteomes" id="UP000006727"/>
    </source>
</evidence>
<dbReference type="InterPro" id="IPR002048">
    <property type="entry name" value="EF_hand_dom"/>
</dbReference>
<dbReference type="PANTHER" id="PTHR11216:SF161">
    <property type="entry name" value="CALCIUM-BINDING EF HAND FAMILY PROTEIN"/>
    <property type="match status" value="1"/>
</dbReference>
<dbReference type="CDD" id="cd00052">
    <property type="entry name" value="EH"/>
    <property type="match status" value="1"/>
</dbReference>
<dbReference type="GO" id="GO:0005509">
    <property type="term" value="F:calcium ion binding"/>
    <property type="evidence" value="ECO:0007669"/>
    <property type="project" value="InterPro"/>
</dbReference>
<dbReference type="STRING" id="3218.A0A2K1ID47"/>
<feature type="domain" description="EF-hand" evidence="3">
    <location>
        <begin position="10"/>
        <end position="45"/>
    </location>
</feature>
<gene>
    <name evidence="4" type="ORF">PHYPA_030684</name>
</gene>
<feature type="domain" description="EH" evidence="2">
    <location>
        <begin position="11"/>
        <end position="91"/>
    </location>
</feature>
<evidence type="ECO:0000313" key="4">
    <source>
        <dbReference type="EMBL" id="PNR27203.1"/>
    </source>
</evidence>
<dbReference type="Pfam" id="PF12763">
    <property type="entry name" value="EH"/>
    <property type="match status" value="1"/>
</dbReference>
<evidence type="ECO:0000259" key="2">
    <source>
        <dbReference type="PROSITE" id="PS50031"/>
    </source>
</evidence>
<dbReference type="InParanoid" id="A0A2K1ID47"/>
<dbReference type="InterPro" id="IPR000261">
    <property type="entry name" value="EH_dom"/>
</dbReference>
<dbReference type="SMART" id="SM00027">
    <property type="entry name" value="EH"/>
    <property type="match status" value="1"/>
</dbReference>
<evidence type="ECO:0000256" key="1">
    <source>
        <dbReference type="ARBA" id="ARBA00022837"/>
    </source>
</evidence>
<feature type="domain" description="EF-hand" evidence="3">
    <location>
        <begin position="47"/>
        <end position="79"/>
    </location>
</feature>
<dbReference type="PROSITE" id="PS50222">
    <property type="entry name" value="EF_HAND_2"/>
    <property type="match status" value="2"/>
</dbReference>
<reference evidence="4 6" key="2">
    <citation type="journal article" date="2018" name="Plant J.">
        <title>The Physcomitrella patens chromosome-scale assembly reveals moss genome structure and evolution.</title>
        <authorList>
            <person name="Lang D."/>
            <person name="Ullrich K.K."/>
            <person name="Murat F."/>
            <person name="Fuchs J."/>
            <person name="Jenkins J."/>
            <person name="Haas F.B."/>
            <person name="Piednoel M."/>
            <person name="Gundlach H."/>
            <person name="Van Bel M."/>
            <person name="Meyberg R."/>
            <person name="Vives C."/>
            <person name="Morata J."/>
            <person name="Symeonidi A."/>
            <person name="Hiss M."/>
            <person name="Muchero W."/>
            <person name="Kamisugi Y."/>
            <person name="Saleh O."/>
            <person name="Blanc G."/>
            <person name="Decker E.L."/>
            <person name="van Gessel N."/>
            <person name="Grimwood J."/>
            <person name="Hayes R.D."/>
            <person name="Graham S.W."/>
            <person name="Gunter L.E."/>
            <person name="McDaniel S.F."/>
            <person name="Hoernstein S.N.W."/>
            <person name="Larsson A."/>
            <person name="Li F.W."/>
            <person name="Perroud P.F."/>
            <person name="Phillips J."/>
            <person name="Ranjan P."/>
            <person name="Rokshar D.S."/>
            <person name="Rothfels C.J."/>
            <person name="Schneider L."/>
            <person name="Shu S."/>
            <person name="Stevenson D.W."/>
            <person name="Thummler F."/>
            <person name="Tillich M."/>
            <person name="Villarreal Aguilar J.C."/>
            <person name="Widiez T."/>
            <person name="Wong G.K."/>
            <person name="Wymore A."/>
            <person name="Zhang Y."/>
            <person name="Zimmer A.D."/>
            <person name="Quatrano R.S."/>
            <person name="Mayer K.F.X."/>
            <person name="Goodstein D."/>
            <person name="Casacuberta J.M."/>
            <person name="Vandepoele K."/>
            <person name="Reski R."/>
            <person name="Cuming A.C."/>
            <person name="Tuskan G.A."/>
            <person name="Maumus F."/>
            <person name="Salse J."/>
            <person name="Schmutz J."/>
            <person name="Rensing S.A."/>
        </authorList>
    </citation>
    <scope>NUCLEOTIDE SEQUENCE [LARGE SCALE GENOMIC DNA]</scope>
    <source>
        <strain evidence="5 6">cv. Gransden 2004</strain>
    </source>
</reference>
<dbReference type="EnsemblPlants" id="Pp3c26_15400V3.1">
    <property type="protein sequence ID" value="Pp3c26_15400V3.1"/>
    <property type="gene ID" value="Pp3c26_15400"/>
</dbReference>
<dbReference type="PROSITE" id="PS50031">
    <property type="entry name" value="EH"/>
    <property type="match status" value="1"/>
</dbReference>
<reference evidence="4 6" key="1">
    <citation type="journal article" date="2008" name="Science">
        <title>The Physcomitrella genome reveals evolutionary insights into the conquest of land by plants.</title>
        <authorList>
            <person name="Rensing S."/>
            <person name="Lang D."/>
            <person name="Zimmer A."/>
            <person name="Terry A."/>
            <person name="Salamov A."/>
            <person name="Shapiro H."/>
            <person name="Nishiyama T."/>
            <person name="Perroud P.-F."/>
            <person name="Lindquist E."/>
            <person name="Kamisugi Y."/>
            <person name="Tanahashi T."/>
            <person name="Sakakibara K."/>
            <person name="Fujita T."/>
            <person name="Oishi K."/>
            <person name="Shin-I T."/>
            <person name="Kuroki Y."/>
            <person name="Toyoda A."/>
            <person name="Suzuki Y."/>
            <person name="Hashimoto A."/>
            <person name="Yamaguchi K."/>
            <person name="Sugano A."/>
            <person name="Kohara Y."/>
            <person name="Fujiyama A."/>
            <person name="Anterola A."/>
            <person name="Aoki S."/>
            <person name="Ashton N."/>
            <person name="Barbazuk W.B."/>
            <person name="Barker E."/>
            <person name="Bennetzen J."/>
            <person name="Bezanilla M."/>
            <person name="Blankenship R."/>
            <person name="Cho S.H."/>
            <person name="Dutcher S."/>
            <person name="Estelle M."/>
            <person name="Fawcett J.A."/>
            <person name="Gundlach H."/>
            <person name="Hanada K."/>
            <person name="Heyl A."/>
            <person name="Hicks K.A."/>
            <person name="Hugh J."/>
            <person name="Lohr M."/>
            <person name="Mayer K."/>
            <person name="Melkozernov A."/>
            <person name="Murata T."/>
            <person name="Nelson D."/>
            <person name="Pils B."/>
            <person name="Prigge M."/>
            <person name="Reiss B."/>
            <person name="Renner T."/>
            <person name="Rombauts S."/>
            <person name="Rushton P."/>
            <person name="Sanderfoot A."/>
            <person name="Schween G."/>
            <person name="Shiu S.-H."/>
            <person name="Stueber K."/>
            <person name="Theodoulou F.L."/>
            <person name="Tu H."/>
            <person name="Van de Peer Y."/>
            <person name="Verrier P.J."/>
            <person name="Waters E."/>
            <person name="Wood A."/>
            <person name="Yang L."/>
            <person name="Cove D."/>
            <person name="Cuming A."/>
            <person name="Hasebe M."/>
            <person name="Lucas S."/>
            <person name="Mishler D.B."/>
            <person name="Reski R."/>
            <person name="Grigoriev I."/>
            <person name="Quatrano R.S."/>
            <person name="Boore J.L."/>
        </authorList>
    </citation>
    <scope>NUCLEOTIDE SEQUENCE [LARGE SCALE GENOMIC DNA]</scope>
    <source>
        <strain evidence="5 6">cv. Gransden 2004</strain>
    </source>
</reference>
<dbReference type="EMBL" id="ABEU02000026">
    <property type="protein sequence ID" value="PNR27203.1"/>
    <property type="molecule type" value="Genomic_DNA"/>
</dbReference>
<dbReference type="Gene3D" id="1.10.238.10">
    <property type="entry name" value="EF-hand"/>
    <property type="match status" value="1"/>
</dbReference>
<dbReference type="Gramene" id="Pp3c26_15400V3.1">
    <property type="protein sequence ID" value="Pp3c26_15400V3.1"/>
    <property type="gene ID" value="Pp3c26_15400"/>
</dbReference>
<protein>
    <submittedName>
        <fullName evidence="4 5">Uncharacterized protein</fullName>
    </submittedName>
</protein>
<keyword evidence="1" id="KW-0106">Calcium</keyword>
<dbReference type="PaxDb" id="3218-PP1S231_64V6.1"/>
<dbReference type="SMART" id="SM00054">
    <property type="entry name" value="EFh"/>
    <property type="match status" value="2"/>
</dbReference>
<dbReference type="InterPro" id="IPR018247">
    <property type="entry name" value="EF_Hand_1_Ca_BS"/>
</dbReference>